<dbReference type="KEGG" id="psez:HME7025_01103"/>
<dbReference type="EMBL" id="CP029346">
    <property type="protein sequence ID" value="AWL08966.1"/>
    <property type="molecule type" value="Genomic_DNA"/>
</dbReference>
<organism evidence="3 8">
    <name type="scientific">Aquirufa nivalisilvae</name>
    <dbReference type="NCBI Taxonomy" id="2516557"/>
    <lineage>
        <taxon>Bacteria</taxon>
        <taxon>Pseudomonadati</taxon>
        <taxon>Bacteroidota</taxon>
        <taxon>Cytophagia</taxon>
        <taxon>Cytophagales</taxon>
        <taxon>Flectobacillaceae</taxon>
        <taxon>Aquirufa</taxon>
    </lineage>
</organism>
<dbReference type="GO" id="GO:0003676">
    <property type="term" value="F:nucleic acid binding"/>
    <property type="evidence" value="ECO:0007669"/>
    <property type="project" value="InterPro"/>
</dbReference>
<evidence type="ECO:0000313" key="5">
    <source>
        <dbReference type="EMBL" id="AWL08966.1"/>
    </source>
</evidence>
<dbReference type="PROSITE" id="PS50994">
    <property type="entry name" value="INTEGRASE"/>
    <property type="match status" value="1"/>
</dbReference>
<keyword evidence="8" id="KW-1185">Reference proteome</keyword>
<dbReference type="EMBL" id="CP029346">
    <property type="protein sequence ID" value="AWL09472.1"/>
    <property type="molecule type" value="Genomic_DNA"/>
</dbReference>
<dbReference type="Gene3D" id="3.30.420.10">
    <property type="entry name" value="Ribonuclease H-like superfamily/Ribonuclease H"/>
    <property type="match status" value="1"/>
</dbReference>
<accession>A0A2S2DV16</accession>
<dbReference type="Proteomes" id="UP000245468">
    <property type="component" value="Chromosome"/>
</dbReference>
<dbReference type="InterPro" id="IPR001584">
    <property type="entry name" value="Integrase_cat-core"/>
</dbReference>
<dbReference type="EMBL" id="CP029346">
    <property type="protein sequence ID" value="AWL09619.1"/>
    <property type="molecule type" value="Genomic_DNA"/>
</dbReference>
<dbReference type="KEGG" id="psez:HME7025_00597"/>
<dbReference type="InterPro" id="IPR036397">
    <property type="entry name" value="RNaseH_sf"/>
</dbReference>
<sequence>MSKQAVHQQLNRQIKQEKVQHHLLKVVDEIRVKHPTMAIRYLYYMIKPDHQQMMGRDLFEVFCKQQHLTRPRIHSFIKTTDSQGVVRFENLLIHQKPSRIDQYWQSDISYYQVNGIYYYLTFIIDAYTRHIVGHHTSKRLLTTHTTIPALQMAIKLRKQRRFDDLILHSDGGGQYYAREFLSVTQKYGIKNSMCKYPWENGKAERINGIIKNNYLRHRKINNFEMLVKEVDRAVSLYNLEKPHIELNKMSPIAFEKKLLNLNQAIS</sequence>
<proteinExistence type="predicted"/>
<evidence type="ECO:0000313" key="2">
    <source>
        <dbReference type="EMBL" id="AWL08469.1"/>
    </source>
</evidence>
<evidence type="ECO:0000313" key="4">
    <source>
        <dbReference type="EMBL" id="AWL08951.1"/>
    </source>
</evidence>
<dbReference type="AlphaFoldDB" id="A0A2S2DV16"/>
<reference evidence="8" key="1">
    <citation type="submission" date="2018-05" db="EMBL/GenBank/DDBJ databases">
        <title>Pseudarcicella sp. HME7025 Genome sequencing and assembly.</title>
        <authorList>
            <person name="Kim H."/>
            <person name="Kang H."/>
            <person name="Joh K."/>
        </authorList>
    </citation>
    <scope>NUCLEOTIDE SEQUENCE [LARGE SCALE GENOMIC DNA]</scope>
    <source>
        <strain evidence="8">HME7025</strain>
    </source>
</reference>
<evidence type="ECO:0000313" key="8">
    <source>
        <dbReference type="Proteomes" id="UP000245468"/>
    </source>
</evidence>
<dbReference type="RefSeq" id="WP_109322221.1">
    <property type="nucleotide sequence ID" value="NZ_CP029346.1"/>
</dbReference>
<reference evidence="3" key="2">
    <citation type="journal article" date="2019" name="Int. J. Syst. Evol. Microbiol.">
        <title>Allopseudarcicella aquatilis gen. nov., sp. nov., isolated from freshwater.</title>
        <authorList>
            <person name="Kim H."/>
            <person name="Kang H."/>
            <person name="Joh K."/>
        </authorList>
    </citation>
    <scope>NUCLEOTIDE SEQUENCE</scope>
    <source>
        <strain evidence="3">HME7025</strain>
    </source>
</reference>
<evidence type="ECO:0000313" key="7">
    <source>
        <dbReference type="EMBL" id="AWL09619.1"/>
    </source>
</evidence>
<dbReference type="EMBL" id="CP029346">
    <property type="protein sequence ID" value="AWL08900.1"/>
    <property type="molecule type" value="Genomic_DNA"/>
</dbReference>
<protein>
    <recommendedName>
        <fullName evidence="1">Integrase catalytic domain-containing protein</fullName>
    </recommendedName>
</protein>
<dbReference type="GO" id="GO:0015074">
    <property type="term" value="P:DNA integration"/>
    <property type="evidence" value="ECO:0007669"/>
    <property type="project" value="InterPro"/>
</dbReference>
<dbReference type="KEGG" id="psez:HME7025_01087"/>
<evidence type="ECO:0000259" key="1">
    <source>
        <dbReference type="PROSITE" id="PS50994"/>
    </source>
</evidence>
<evidence type="ECO:0000313" key="6">
    <source>
        <dbReference type="EMBL" id="AWL09472.1"/>
    </source>
</evidence>
<evidence type="ECO:0000313" key="3">
    <source>
        <dbReference type="EMBL" id="AWL08900.1"/>
    </source>
</evidence>
<dbReference type="PANTHER" id="PTHR46889:SF5">
    <property type="entry name" value="INTEGRASE PROTEIN"/>
    <property type="match status" value="1"/>
</dbReference>
<dbReference type="EMBL" id="CP029346">
    <property type="protein sequence ID" value="AWL08469.1"/>
    <property type="molecule type" value="Genomic_DNA"/>
</dbReference>
<dbReference type="PANTHER" id="PTHR46889">
    <property type="entry name" value="TRANSPOSASE INSF FOR INSERTION SEQUENCE IS3B-RELATED"/>
    <property type="match status" value="1"/>
</dbReference>
<dbReference type="KEGG" id="psez:HME7025_01767"/>
<dbReference type="SUPFAM" id="SSF53098">
    <property type="entry name" value="Ribonuclease H-like"/>
    <property type="match status" value="1"/>
</dbReference>
<dbReference type="InterPro" id="IPR012337">
    <property type="entry name" value="RNaseH-like_sf"/>
</dbReference>
<feature type="domain" description="Integrase catalytic" evidence="1">
    <location>
        <begin position="93"/>
        <end position="259"/>
    </location>
</feature>
<dbReference type="Pfam" id="PF00665">
    <property type="entry name" value="rve"/>
    <property type="match status" value="1"/>
</dbReference>
<name>A0A2S2DV16_9BACT</name>
<dbReference type="EMBL" id="CP029346">
    <property type="protein sequence ID" value="AWL08951.1"/>
    <property type="molecule type" value="Genomic_DNA"/>
</dbReference>
<dbReference type="KEGG" id="psez:HME7025_01036"/>
<dbReference type="OrthoDB" id="936265at2"/>
<dbReference type="KEGG" id="psez:HME7025_01619"/>
<dbReference type="InterPro" id="IPR050900">
    <property type="entry name" value="Transposase_IS3/IS150/IS904"/>
</dbReference>
<gene>
    <name evidence="2" type="ORF">HME7025_00597</name>
    <name evidence="3" type="ORF">HME7025_01036</name>
    <name evidence="4" type="ORF">HME7025_01087</name>
    <name evidence="5" type="ORF">HME7025_01103</name>
    <name evidence="6" type="ORF">HME7025_01619</name>
    <name evidence="7" type="ORF">HME7025_01767</name>
</gene>